<feature type="domain" description="TPM" evidence="2">
    <location>
        <begin position="34"/>
        <end position="157"/>
    </location>
</feature>
<gene>
    <name evidence="3" type="ORF">DF3PB_10092</name>
</gene>
<accession>A0A380T849</accession>
<keyword evidence="1" id="KW-0812">Transmembrane</keyword>
<organism evidence="3">
    <name type="scientific">metagenome</name>
    <dbReference type="NCBI Taxonomy" id="256318"/>
    <lineage>
        <taxon>unclassified sequences</taxon>
        <taxon>metagenomes</taxon>
    </lineage>
</organism>
<dbReference type="EMBL" id="UIDG01000001">
    <property type="protein sequence ID" value="SUS03340.1"/>
    <property type="molecule type" value="Genomic_DNA"/>
</dbReference>
<keyword evidence="1" id="KW-1133">Transmembrane helix</keyword>
<evidence type="ECO:0000313" key="3">
    <source>
        <dbReference type="EMBL" id="SUS03340.1"/>
    </source>
</evidence>
<feature type="transmembrane region" description="Helical" evidence="1">
    <location>
        <begin position="187"/>
        <end position="213"/>
    </location>
</feature>
<dbReference type="InterPro" id="IPR007621">
    <property type="entry name" value="TPM_dom"/>
</dbReference>
<reference evidence="3" key="1">
    <citation type="submission" date="2018-07" db="EMBL/GenBank/DDBJ databases">
        <authorList>
            <person name="Quirk P.G."/>
            <person name="Krulwich T.A."/>
        </authorList>
    </citation>
    <scope>NUCLEOTIDE SEQUENCE</scope>
</reference>
<dbReference type="PANTHER" id="PTHR30373:SF2">
    <property type="entry name" value="UPF0603 PROTEIN YGCG"/>
    <property type="match status" value="1"/>
</dbReference>
<dbReference type="AlphaFoldDB" id="A0A380T849"/>
<dbReference type="Gene3D" id="3.10.310.50">
    <property type="match status" value="1"/>
</dbReference>
<dbReference type="Pfam" id="PF04536">
    <property type="entry name" value="TPM_phosphatase"/>
    <property type="match status" value="1"/>
</dbReference>
<evidence type="ECO:0000259" key="2">
    <source>
        <dbReference type="Pfam" id="PF04536"/>
    </source>
</evidence>
<dbReference type="PANTHER" id="PTHR30373">
    <property type="entry name" value="UPF0603 PROTEIN YGCG"/>
    <property type="match status" value="1"/>
</dbReference>
<proteinExistence type="predicted"/>
<protein>
    <recommendedName>
        <fullName evidence="2">TPM domain-containing protein</fullName>
    </recommendedName>
</protein>
<sequence>MKILHPLWVALLLLVAAAGPANAAPTFPPLASRVVDQAGILSAETEAGLAARLEVLEQKTSRQLVVVTVPSLQGYEIEEFGYQLGRTWGIGEERKDNGVLLLVAPTEQKVRIEVGYGLEPILTDALASSILQTDVLPRFRSGDLEDGVVAGVERLIEQLSLPRDEAEARANEAASSQPYIDPLTATFLLGIGVWVVVGLISSTLGGGGGYWLWPLLFMMRHSRHGSGNGFRGGGGSFGGGGASGRW</sequence>
<name>A0A380T849_9ZZZZ</name>
<evidence type="ECO:0000256" key="1">
    <source>
        <dbReference type="SAM" id="Phobius"/>
    </source>
</evidence>
<keyword evidence="1" id="KW-0472">Membrane</keyword>